<dbReference type="EMBL" id="JAUMIT010000011">
    <property type="protein sequence ID" value="MDO3695941.1"/>
    <property type="molecule type" value="Genomic_DNA"/>
</dbReference>
<evidence type="ECO:0000313" key="1">
    <source>
        <dbReference type="EMBL" id="MDO3695941.1"/>
    </source>
</evidence>
<reference evidence="1" key="1">
    <citation type="submission" date="2023-07" db="EMBL/GenBank/DDBJ databases">
        <title>Wenyingzhuangia sp. chi5 genome sequencing and assembly.</title>
        <authorList>
            <person name="Park S."/>
        </authorList>
    </citation>
    <scope>NUCLEOTIDE SEQUENCE</scope>
    <source>
        <strain evidence="1">Chi5</strain>
    </source>
</reference>
<comment type="caution">
    <text evidence="1">The sequence shown here is derived from an EMBL/GenBank/DDBJ whole genome shotgun (WGS) entry which is preliminary data.</text>
</comment>
<organism evidence="1 2">
    <name type="scientific">Wenyingzhuangia gilva</name>
    <dbReference type="NCBI Taxonomy" id="3057677"/>
    <lineage>
        <taxon>Bacteria</taxon>
        <taxon>Pseudomonadati</taxon>
        <taxon>Bacteroidota</taxon>
        <taxon>Flavobacteriia</taxon>
        <taxon>Flavobacteriales</taxon>
        <taxon>Flavobacteriaceae</taxon>
        <taxon>Wenyingzhuangia</taxon>
    </lineage>
</organism>
<keyword evidence="2" id="KW-1185">Reference proteome</keyword>
<gene>
    <name evidence="1" type="ORF">QVZ41_13905</name>
</gene>
<dbReference type="Proteomes" id="UP001168642">
    <property type="component" value="Unassembled WGS sequence"/>
</dbReference>
<name>A0ABT8VVF7_9FLAO</name>
<sequence>MKITREQIYEKANSVVNLKGMTGNERLYESGLLDEFDKAKKNDKHLARTILQALQFDELSIGQILGNTIQSLKYPNPWDFPNKLSNGLKNENNATVEYSNENEIAMGGPLTGTCQIRINGNDEILIDKFCGGQPIWNQNGLKLAIPIWERSFMRTVQRIGVFDLEKLTLTKFRTKFKVLDLRTFKNDIISGFDSPIHKTKVVKFDIKNERIKSSIRLK</sequence>
<dbReference type="RefSeq" id="WP_302885247.1">
    <property type="nucleotide sequence ID" value="NZ_JAUMIT010000011.1"/>
</dbReference>
<proteinExistence type="predicted"/>
<evidence type="ECO:0000313" key="2">
    <source>
        <dbReference type="Proteomes" id="UP001168642"/>
    </source>
</evidence>
<accession>A0ABT8VVF7</accession>
<protein>
    <submittedName>
        <fullName evidence="1">Uncharacterized protein</fullName>
    </submittedName>
</protein>